<organism evidence="11 12">
    <name type="scientific">Rotaria sordida</name>
    <dbReference type="NCBI Taxonomy" id="392033"/>
    <lineage>
        <taxon>Eukaryota</taxon>
        <taxon>Metazoa</taxon>
        <taxon>Spiralia</taxon>
        <taxon>Gnathifera</taxon>
        <taxon>Rotifera</taxon>
        <taxon>Eurotatoria</taxon>
        <taxon>Bdelloidea</taxon>
        <taxon>Philodinida</taxon>
        <taxon>Philodinidae</taxon>
        <taxon>Rotaria</taxon>
    </lineage>
</organism>
<dbReference type="GO" id="GO:0005886">
    <property type="term" value="C:plasma membrane"/>
    <property type="evidence" value="ECO:0007669"/>
    <property type="project" value="UniProtKB-SubCell"/>
</dbReference>
<keyword evidence="9" id="KW-0472">Membrane</keyword>
<evidence type="ECO:0000313" key="11">
    <source>
        <dbReference type="EMBL" id="CAF1488764.1"/>
    </source>
</evidence>
<evidence type="ECO:0000256" key="6">
    <source>
        <dbReference type="ARBA" id="ARBA00022553"/>
    </source>
</evidence>
<evidence type="ECO:0000256" key="1">
    <source>
        <dbReference type="ARBA" id="ARBA00004236"/>
    </source>
</evidence>
<dbReference type="PANTHER" id="PTHR45954:SF1">
    <property type="entry name" value="LD33695P"/>
    <property type="match status" value="1"/>
</dbReference>
<comment type="caution">
    <text evidence="11">The sequence shown here is derived from an EMBL/GenBank/DDBJ whole genome shotgun (WGS) entry which is preliminary data.</text>
</comment>
<keyword evidence="12" id="KW-1185">Reference proteome</keyword>
<evidence type="ECO:0000313" key="12">
    <source>
        <dbReference type="Proteomes" id="UP000663870"/>
    </source>
</evidence>
<keyword evidence="8 10" id="KW-0802">TPR repeat</keyword>
<comment type="similarity">
    <text evidence="3">Belongs to the GPSM family.</text>
</comment>
<dbReference type="GO" id="GO:0000132">
    <property type="term" value="P:establishment of mitotic spindle orientation"/>
    <property type="evidence" value="ECO:0007669"/>
    <property type="project" value="TreeGrafter"/>
</dbReference>
<accession>A0A815SCJ1</accession>
<evidence type="ECO:0000256" key="8">
    <source>
        <dbReference type="ARBA" id="ARBA00022803"/>
    </source>
</evidence>
<dbReference type="InterPro" id="IPR019734">
    <property type="entry name" value="TPR_rpt"/>
</dbReference>
<protein>
    <submittedName>
        <fullName evidence="11">Uncharacterized protein</fullName>
    </submittedName>
</protein>
<keyword evidence="6" id="KW-0597">Phosphoprotein</keyword>
<dbReference type="PROSITE" id="PS50877">
    <property type="entry name" value="GOLOCO"/>
    <property type="match status" value="3"/>
</dbReference>
<dbReference type="AlphaFoldDB" id="A0A815SCJ1"/>
<dbReference type="EMBL" id="CAJNOL010002324">
    <property type="protein sequence ID" value="CAF1488764.1"/>
    <property type="molecule type" value="Genomic_DNA"/>
</dbReference>
<evidence type="ECO:0000256" key="5">
    <source>
        <dbReference type="ARBA" id="ARBA00022490"/>
    </source>
</evidence>
<dbReference type="Pfam" id="PF02188">
    <property type="entry name" value="GoLoco"/>
    <property type="match status" value="1"/>
</dbReference>
<feature type="repeat" description="TPR" evidence="10">
    <location>
        <begin position="44"/>
        <end position="77"/>
    </location>
</feature>
<dbReference type="InterPro" id="IPR052386">
    <property type="entry name" value="GPSM"/>
</dbReference>
<evidence type="ECO:0000256" key="2">
    <source>
        <dbReference type="ARBA" id="ARBA00004496"/>
    </source>
</evidence>
<dbReference type="Proteomes" id="UP000663870">
    <property type="component" value="Unassembled WGS sequence"/>
</dbReference>
<dbReference type="GO" id="GO:0001965">
    <property type="term" value="F:G-protein alpha-subunit binding"/>
    <property type="evidence" value="ECO:0007669"/>
    <property type="project" value="TreeGrafter"/>
</dbReference>
<proteinExistence type="inferred from homology"/>
<dbReference type="SMART" id="SM00390">
    <property type="entry name" value="GoLoco"/>
    <property type="match status" value="4"/>
</dbReference>
<dbReference type="InterPro" id="IPR003109">
    <property type="entry name" value="GoLoco_motif"/>
</dbReference>
<name>A0A815SCJ1_9BILA</name>
<evidence type="ECO:0000256" key="4">
    <source>
        <dbReference type="ARBA" id="ARBA00022475"/>
    </source>
</evidence>
<gene>
    <name evidence="11" type="ORF">JXQ802_LOCUS39738</name>
</gene>
<dbReference type="PANTHER" id="PTHR45954">
    <property type="entry name" value="LD33695P"/>
    <property type="match status" value="1"/>
</dbReference>
<comment type="subcellular location">
    <subcellularLocation>
        <location evidence="1">Cell membrane</location>
    </subcellularLocation>
    <subcellularLocation>
        <location evidence="2">Cytoplasm</location>
    </subcellularLocation>
</comment>
<dbReference type="SMART" id="SM00028">
    <property type="entry name" value="TPR"/>
    <property type="match status" value="3"/>
</dbReference>
<dbReference type="InterPro" id="IPR011990">
    <property type="entry name" value="TPR-like_helical_dom_sf"/>
</dbReference>
<dbReference type="GO" id="GO:0005938">
    <property type="term" value="C:cell cortex"/>
    <property type="evidence" value="ECO:0007669"/>
    <property type="project" value="TreeGrafter"/>
</dbReference>
<dbReference type="SUPFAM" id="SSF48452">
    <property type="entry name" value="TPR-like"/>
    <property type="match status" value="1"/>
</dbReference>
<keyword evidence="4" id="KW-1003">Cell membrane</keyword>
<keyword evidence="7" id="KW-0677">Repeat</keyword>
<sequence>MAEGRALSNNNTVNYLLQDYPISIEYFDKRLTIAKECNDQIGQRRAHGNLGNAYLYLEDFDKALYHYREAMRISELMNDGLLLAQLSFILGRVYNIKQDYETSIYFHEKHLNLAYKFQDYKGQCQAYSILSQLYETINEYDKTKKYRNLYKSLAREIDETNEKTIRSKNNTIKNLRAESICISLSEPHMINSTRSNSVITSNLISSIDEKSIINTNKKLKLNFIQHLTKKSPAALRKQSTKNDPDELIDLVCRMQKSRFDDQRCDIKMTNYEHIDKNTLQEHGSNSQLDDILNTVDRLQQFRLDDQRTNIPNSTNNMNTKSPRLSPLHEQFFDQIAKCQESRMDDQRAILLPLSNINTSSTVRPISAVPIITTPTISETKNFLNESISKTLPDEDFFSLLNRLQSRHNDQQNTPIYHQQEIYYQKKF</sequence>
<dbReference type="PROSITE" id="PS50005">
    <property type="entry name" value="TPR"/>
    <property type="match status" value="1"/>
</dbReference>
<dbReference type="Pfam" id="PF13424">
    <property type="entry name" value="TPR_12"/>
    <property type="match status" value="1"/>
</dbReference>
<evidence type="ECO:0000256" key="10">
    <source>
        <dbReference type="PROSITE-ProRule" id="PRU00339"/>
    </source>
</evidence>
<evidence type="ECO:0000256" key="7">
    <source>
        <dbReference type="ARBA" id="ARBA00022737"/>
    </source>
</evidence>
<evidence type="ECO:0000256" key="9">
    <source>
        <dbReference type="ARBA" id="ARBA00023136"/>
    </source>
</evidence>
<evidence type="ECO:0000256" key="3">
    <source>
        <dbReference type="ARBA" id="ARBA00006600"/>
    </source>
</evidence>
<dbReference type="GO" id="GO:0005092">
    <property type="term" value="F:GDP-dissociation inhibitor activity"/>
    <property type="evidence" value="ECO:0007669"/>
    <property type="project" value="TreeGrafter"/>
</dbReference>
<dbReference type="Gene3D" id="1.25.40.10">
    <property type="entry name" value="Tetratricopeptide repeat domain"/>
    <property type="match status" value="3"/>
</dbReference>
<reference evidence="11" key="1">
    <citation type="submission" date="2021-02" db="EMBL/GenBank/DDBJ databases">
        <authorList>
            <person name="Nowell W R."/>
        </authorList>
    </citation>
    <scope>NUCLEOTIDE SEQUENCE</scope>
</reference>
<keyword evidence="5" id="KW-0963">Cytoplasm</keyword>